<dbReference type="GO" id="GO:0033499">
    <property type="term" value="P:galactose catabolic process via UDP-galactose, Leloir pathway"/>
    <property type="evidence" value="ECO:0007669"/>
    <property type="project" value="TreeGrafter"/>
</dbReference>
<dbReference type="AlphaFoldDB" id="A0A5C5WTA0"/>
<evidence type="ECO:0000256" key="6">
    <source>
        <dbReference type="ARBA" id="ARBA00023235"/>
    </source>
</evidence>
<dbReference type="InterPro" id="IPR008183">
    <property type="entry name" value="Aldose_1/G6P_1-epimerase"/>
</dbReference>
<proteinExistence type="inferred from homology"/>
<evidence type="ECO:0000256" key="2">
    <source>
        <dbReference type="ARBA" id="ARBA00005028"/>
    </source>
</evidence>
<evidence type="ECO:0000256" key="4">
    <source>
        <dbReference type="ARBA" id="ARBA00013185"/>
    </source>
</evidence>
<dbReference type="GO" id="GO:0004034">
    <property type="term" value="F:aldose 1-epimerase activity"/>
    <property type="evidence" value="ECO:0007669"/>
    <property type="project" value="UniProtKB-EC"/>
</dbReference>
<dbReference type="PANTHER" id="PTHR10091">
    <property type="entry name" value="ALDOSE-1-EPIMERASE"/>
    <property type="match status" value="1"/>
</dbReference>
<dbReference type="UniPathway" id="UPA00242"/>
<dbReference type="GO" id="GO:0005737">
    <property type="term" value="C:cytoplasm"/>
    <property type="evidence" value="ECO:0007669"/>
    <property type="project" value="TreeGrafter"/>
</dbReference>
<evidence type="ECO:0000256" key="3">
    <source>
        <dbReference type="ARBA" id="ARBA00006206"/>
    </source>
</evidence>
<comment type="pathway">
    <text evidence="2 8">Carbohydrate metabolism; hexose metabolism.</text>
</comment>
<dbReference type="InterPro" id="IPR014718">
    <property type="entry name" value="GH-type_carb-bd"/>
</dbReference>
<dbReference type="EC" id="5.1.3.3" evidence="4 8"/>
<feature type="active site" description="Proton acceptor" evidence="9">
    <location>
        <position position="360"/>
    </location>
</feature>
<evidence type="ECO:0000256" key="10">
    <source>
        <dbReference type="PIRSR" id="PIRSR005096-2"/>
    </source>
</evidence>
<dbReference type="PANTHER" id="PTHR10091:SF0">
    <property type="entry name" value="GALACTOSE MUTAROTASE"/>
    <property type="match status" value="1"/>
</dbReference>
<accession>A0A5C5WTA0</accession>
<dbReference type="InterPro" id="IPR047215">
    <property type="entry name" value="Galactose_mutarotase-like"/>
</dbReference>
<evidence type="ECO:0000256" key="8">
    <source>
        <dbReference type="PIRNR" id="PIRNR005096"/>
    </source>
</evidence>
<evidence type="ECO:0000313" key="13">
    <source>
        <dbReference type="Proteomes" id="UP000316598"/>
    </source>
</evidence>
<keyword evidence="7 8" id="KW-0119">Carbohydrate metabolism</keyword>
<comment type="catalytic activity">
    <reaction evidence="1 8">
        <text>alpha-D-glucose = beta-D-glucose</text>
        <dbReference type="Rhea" id="RHEA:10264"/>
        <dbReference type="ChEBI" id="CHEBI:15903"/>
        <dbReference type="ChEBI" id="CHEBI:17925"/>
        <dbReference type="EC" id="5.1.3.3"/>
    </reaction>
</comment>
<dbReference type="PROSITE" id="PS00545">
    <property type="entry name" value="ALDOSE_1_EPIMERASE"/>
    <property type="match status" value="1"/>
</dbReference>
<dbReference type="Proteomes" id="UP000316598">
    <property type="component" value="Unassembled WGS sequence"/>
</dbReference>
<feature type="binding site" evidence="11">
    <location>
        <begin position="130"/>
        <end position="131"/>
    </location>
    <ligand>
        <name>beta-D-galactose</name>
        <dbReference type="ChEBI" id="CHEBI:27667"/>
    </ligand>
</feature>
<dbReference type="Pfam" id="PF01263">
    <property type="entry name" value="Aldose_epim"/>
    <property type="match status" value="1"/>
</dbReference>
<dbReference type="InterPro" id="IPR011013">
    <property type="entry name" value="Gal_mutarotase_sf_dom"/>
</dbReference>
<protein>
    <recommendedName>
        <fullName evidence="5 8">Aldose 1-epimerase</fullName>
        <ecNumber evidence="4 8">5.1.3.3</ecNumber>
    </recommendedName>
</protein>
<dbReference type="EMBL" id="SJPI01000001">
    <property type="protein sequence ID" value="TWT53887.1"/>
    <property type="molecule type" value="Genomic_DNA"/>
</dbReference>
<dbReference type="NCBIfam" id="NF008277">
    <property type="entry name" value="PRK11055.1"/>
    <property type="match status" value="1"/>
</dbReference>
<dbReference type="PIRSF" id="PIRSF005096">
    <property type="entry name" value="GALM"/>
    <property type="match status" value="1"/>
</dbReference>
<reference evidence="12 13" key="1">
    <citation type="submission" date="2019-02" db="EMBL/GenBank/DDBJ databases">
        <title>Deep-cultivation of Planctomycetes and their phenomic and genomic characterization uncovers novel biology.</title>
        <authorList>
            <person name="Wiegand S."/>
            <person name="Jogler M."/>
            <person name="Boedeker C."/>
            <person name="Pinto D."/>
            <person name="Vollmers J."/>
            <person name="Rivas-Marin E."/>
            <person name="Kohn T."/>
            <person name="Peeters S.H."/>
            <person name="Heuer A."/>
            <person name="Rast P."/>
            <person name="Oberbeckmann S."/>
            <person name="Bunk B."/>
            <person name="Jeske O."/>
            <person name="Meyerdierks A."/>
            <person name="Storesund J.E."/>
            <person name="Kallscheuer N."/>
            <person name="Luecker S."/>
            <person name="Lage O.M."/>
            <person name="Pohl T."/>
            <person name="Merkel B.J."/>
            <person name="Hornburger P."/>
            <person name="Mueller R.-W."/>
            <person name="Bruemmer F."/>
            <person name="Labrenz M."/>
            <person name="Spormann A.M."/>
            <person name="Op Den Camp H."/>
            <person name="Overmann J."/>
            <person name="Amann R."/>
            <person name="Jetten M.S.M."/>
            <person name="Mascher T."/>
            <person name="Medema M.H."/>
            <person name="Devos D.P."/>
            <person name="Kaster A.-K."/>
            <person name="Ovreas L."/>
            <person name="Rohde M."/>
            <person name="Galperin M.Y."/>
            <person name="Jogler C."/>
        </authorList>
    </citation>
    <scope>NUCLEOTIDE SEQUENCE [LARGE SCALE GENOMIC DNA]</scope>
    <source>
        <strain evidence="12 13">Pla22</strain>
    </source>
</reference>
<organism evidence="12 13">
    <name type="scientific">Rubripirellula amarantea</name>
    <dbReference type="NCBI Taxonomy" id="2527999"/>
    <lineage>
        <taxon>Bacteria</taxon>
        <taxon>Pseudomonadati</taxon>
        <taxon>Planctomycetota</taxon>
        <taxon>Planctomycetia</taxon>
        <taxon>Pirellulales</taxon>
        <taxon>Pirellulaceae</taxon>
        <taxon>Rubripirellula</taxon>
    </lineage>
</organism>
<dbReference type="GO" id="GO:0030246">
    <property type="term" value="F:carbohydrate binding"/>
    <property type="evidence" value="ECO:0007669"/>
    <property type="project" value="InterPro"/>
</dbReference>
<keyword evidence="6 8" id="KW-0413">Isomerase</keyword>
<feature type="binding site" evidence="11">
    <location>
        <begin position="230"/>
        <end position="232"/>
    </location>
    <ligand>
        <name>beta-D-galactose</name>
        <dbReference type="ChEBI" id="CHEBI:27667"/>
    </ligand>
</feature>
<evidence type="ECO:0000256" key="7">
    <source>
        <dbReference type="ARBA" id="ARBA00023277"/>
    </source>
</evidence>
<dbReference type="CDD" id="cd09019">
    <property type="entry name" value="galactose_mutarotase_like"/>
    <property type="match status" value="1"/>
</dbReference>
<evidence type="ECO:0000256" key="1">
    <source>
        <dbReference type="ARBA" id="ARBA00001614"/>
    </source>
</evidence>
<comment type="similarity">
    <text evidence="3 8">Belongs to the aldose epimerase family.</text>
</comment>
<dbReference type="InterPro" id="IPR015443">
    <property type="entry name" value="Aldose_1-epimerase"/>
</dbReference>
<gene>
    <name evidence="12" type="primary">mro_2</name>
    <name evidence="12" type="ORF">Pla22_15210</name>
</gene>
<name>A0A5C5WTA0_9BACT</name>
<feature type="active site" description="Proton donor" evidence="9">
    <location>
        <position position="230"/>
    </location>
</feature>
<evidence type="ECO:0000256" key="5">
    <source>
        <dbReference type="ARBA" id="ARBA00014165"/>
    </source>
</evidence>
<evidence type="ECO:0000313" key="12">
    <source>
        <dbReference type="EMBL" id="TWT53887.1"/>
    </source>
</evidence>
<dbReference type="Gene3D" id="2.70.98.10">
    <property type="match status" value="1"/>
</dbReference>
<keyword evidence="13" id="KW-1185">Reference proteome</keyword>
<dbReference type="GO" id="GO:0006006">
    <property type="term" value="P:glucose metabolic process"/>
    <property type="evidence" value="ECO:0007669"/>
    <property type="project" value="TreeGrafter"/>
</dbReference>
<evidence type="ECO:0000256" key="11">
    <source>
        <dbReference type="PIRSR" id="PIRSR005096-3"/>
    </source>
</evidence>
<dbReference type="InterPro" id="IPR018052">
    <property type="entry name" value="Ald1_epimerase_CS"/>
</dbReference>
<sequence length="395" mass="42828">MWGLGSRGQNTLTLDPYPSTNKIAIMSNIKALLAACIVIAFVSFANAATTMKIDKQSFGQTPDGQAVTRYTLTNSAGNSVQVMTWGASLLEVRVPDRLGNLENVNCVFDSLAPYLTKHPYFGSTVGRFCNRIGNAQFSIDGTQYSLTVNHGKHQLHGGIKNFAFKNWESESYQDESGGGVRFTLVSPDGDEGFPGEVSVTTDYHWNDANELAIKFTATTDAPTHVNFTNHSYWNLAGVGSGTMLDHLLTIEADQVLDVDGDLIPTGKFNDVEGTPFDFREPTAIGKRNDQLPATKGYDHCLVVRGEAGNLRSAARVVDPQSGRVMEVETTQPGMQLYAAGNLPGGDKSAGFGPHDAFCLETQHFPDAPNQPSFASTLLKPGEELEEVTVHRFLVD</sequence>
<comment type="caution">
    <text evidence="12">The sequence shown here is derived from an EMBL/GenBank/DDBJ whole genome shotgun (WGS) entry which is preliminary data.</text>
</comment>
<feature type="binding site" evidence="10">
    <location>
        <position position="298"/>
    </location>
    <ligand>
        <name>beta-D-galactose</name>
        <dbReference type="ChEBI" id="CHEBI:27667"/>
    </ligand>
</feature>
<dbReference type="SUPFAM" id="SSF74650">
    <property type="entry name" value="Galactose mutarotase-like"/>
    <property type="match status" value="1"/>
</dbReference>
<evidence type="ECO:0000256" key="9">
    <source>
        <dbReference type="PIRSR" id="PIRSR005096-1"/>
    </source>
</evidence>